<protein>
    <submittedName>
        <fullName evidence="2">Uncharacterized protein</fullName>
    </submittedName>
</protein>
<sequence length="371" mass="41241">MPHTTPMCWFGACSEGVAITPTGNYTRCIQTGSGWDHGFAPARFQIVGYWRTEDRRSPNITFLVHSSPKAAFLPDGKIPANLKEAGFDEKCFTEPPPPSCDWTAFFEMNLHGELSSRSRNITTWELVQDPQDFNTAHPNMSAIAIDFAVYQAFANYTLDTSLITNPLSVIDLDLNFTRGMTLLDLDTIAIDPAWTLAAWSAGHDARVSGTRASSTGLHSIFDALWDQDNYQSTKPLPRMVNRYYLNAYAFMPVIQMLSLIDYNTTGVTSDTKPSRGHPVLHRDARMYVWAYGLQSRTSYVGAIVTGIGCLVVIAEVFIGLFIDRRRFRSPTQLLVAALEHQYANEFDGNSQGMANLCSVCAQYPPCESTVS</sequence>
<dbReference type="Proteomes" id="UP001056384">
    <property type="component" value="Chromosome 7"/>
</dbReference>
<evidence type="ECO:0000313" key="2">
    <source>
        <dbReference type="EMBL" id="USW54936.1"/>
    </source>
</evidence>
<feature type="transmembrane region" description="Helical" evidence="1">
    <location>
        <begin position="299"/>
        <end position="322"/>
    </location>
</feature>
<keyword evidence="3" id="KW-1185">Reference proteome</keyword>
<accession>A0A9Q9B074</accession>
<name>A0A9Q9B074_9PEZI</name>
<keyword evidence="1" id="KW-0812">Transmembrane</keyword>
<dbReference type="AlphaFoldDB" id="A0A9Q9B074"/>
<evidence type="ECO:0000256" key="1">
    <source>
        <dbReference type="SAM" id="Phobius"/>
    </source>
</evidence>
<keyword evidence="1" id="KW-1133">Transmembrane helix</keyword>
<reference evidence="2" key="1">
    <citation type="submission" date="2022-06" db="EMBL/GenBank/DDBJ databases">
        <title>Complete genome sequences of two strains of the flax pathogen Septoria linicola.</title>
        <authorList>
            <person name="Lapalu N."/>
            <person name="Simon A."/>
            <person name="Demenou B."/>
            <person name="Paumier D."/>
            <person name="Guillot M.-P."/>
            <person name="Gout L."/>
            <person name="Valade R."/>
        </authorList>
    </citation>
    <scope>NUCLEOTIDE SEQUENCE</scope>
    <source>
        <strain evidence="2">SE15195</strain>
    </source>
</reference>
<evidence type="ECO:0000313" key="3">
    <source>
        <dbReference type="Proteomes" id="UP001056384"/>
    </source>
</evidence>
<organism evidence="2 3">
    <name type="scientific">Septoria linicola</name>
    <dbReference type="NCBI Taxonomy" id="215465"/>
    <lineage>
        <taxon>Eukaryota</taxon>
        <taxon>Fungi</taxon>
        <taxon>Dikarya</taxon>
        <taxon>Ascomycota</taxon>
        <taxon>Pezizomycotina</taxon>
        <taxon>Dothideomycetes</taxon>
        <taxon>Dothideomycetidae</taxon>
        <taxon>Mycosphaerellales</taxon>
        <taxon>Mycosphaerellaceae</taxon>
        <taxon>Septoria</taxon>
    </lineage>
</organism>
<proteinExistence type="predicted"/>
<gene>
    <name evidence="2" type="ORF">Slin15195_G082550</name>
</gene>
<dbReference type="EMBL" id="CP099424">
    <property type="protein sequence ID" value="USW54936.1"/>
    <property type="molecule type" value="Genomic_DNA"/>
</dbReference>
<keyword evidence="1" id="KW-0472">Membrane</keyword>